<sequence length="126" mass="13910">MSKVPHMEEPLVDILQLGRWMAENHISRSALASAIGMNRSAIDNYFVRKKLSRHAQILIKRFMEGQEAVGGAPHEISSLITVPLSNRVLNLAMKAAVRQNLTMEEFLSRAVEAAAKNLTDGEDGAQ</sequence>
<evidence type="ECO:0000313" key="1">
    <source>
        <dbReference type="EMBL" id="PNC18035.1"/>
    </source>
</evidence>
<dbReference type="RefSeq" id="WP_102713262.1">
    <property type="nucleotide sequence ID" value="NZ_CABMLK010000001.1"/>
</dbReference>
<dbReference type="Proteomes" id="UP000236000">
    <property type="component" value="Unassembled WGS sequence"/>
</dbReference>
<accession>A0A2N8HDL7</accession>
<dbReference type="AlphaFoldDB" id="A0A2N8HDL7"/>
<reference evidence="1 2" key="1">
    <citation type="journal article" date="2017" name="BMC Genomics">
        <title>Genome sequencing of 39 Akkermansia muciniphila isolates reveals its population structure, genomic and functional diverisity, and global distribution in mammalian gut microbiotas.</title>
        <authorList>
            <person name="Guo X."/>
            <person name="Li S."/>
            <person name="Zhang J."/>
            <person name="Wu F."/>
            <person name="Li X."/>
            <person name="Wu D."/>
            <person name="Zhang M."/>
            <person name="Ou Z."/>
            <person name="Jie Z."/>
            <person name="Yan Q."/>
            <person name="Li P."/>
            <person name="Yi J."/>
            <person name="Peng Y."/>
        </authorList>
    </citation>
    <scope>NUCLEOTIDE SEQUENCE [LARGE SCALE GENOMIC DNA]</scope>
    <source>
        <strain evidence="1 2">GP24</strain>
    </source>
</reference>
<name>A0A2N8HDL7_9BACT</name>
<evidence type="ECO:0000313" key="2">
    <source>
        <dbReference type="Proteomes" id="UP000236000"/>
    </source>
</evidence>
<proteinExistence type="predicted"/>
<comment type="caution">
    <text evidence="1">The sequence shown here is derived from an EMBL/GenBank/DDBJ whole genome shotgun (WGS) entry which is preliminary data.</text>
</comment>
<protein>
    <submittedName>
        <fullName evidence="1">Uncharacterized protein</fullName>
    </submittedName>
</protein>
<gene>
    <name evidence="1" type="ORF">CXU22_05180</name>
</gene>
<organism evidence="1 2">
    <name type="scientific">Akkermansia muciniphila</name>
    <dbReference type="NCBI Taxonomy" id="239935"/>
    <lineage>
        <taxon>Bacteria</taxon>
        <taxon>Pseudomonadati</taxon>
        <taxon>Verrucomicrobiota</taxon>
        <taxon>Verrucomicrobiia</taxon>
        <taxon>Verrucomicrobiales</taxon>
        <taxon>Akkermansiaceae</taxon>
        <taxon>Akkermansia</taxon>
    </lineage>
</organism>
<dbReference type="EMBL" id="PJKA01000010">
    <property type="protein sequence ID" value="PNC18035.1"/>
    <property type="molecule type" value="Genomic_DNA"/>
</dbReference>